<dbReference type="AlphaFoldDB" id="A0AAX4K5U9"/>
<dbReference type="GeneID" id="91098090"/>
<accession>A0AAX4K5U9</accession>
<dbReference type="Gene3D" id="1.10.600.10">
    <property type="entry name" value="Farnesyl Diphosphate Synthase"/>
    <property type="match status" value="1"/>
</dbReference>
<dbReference type="EMBL" id="CP144107">
    <property type="protein sequence ID" value="WWC92463.1"/>
    <property type="molecule type" value="Genomic_DNA"/>
</dbReference>
<evidence type="ECO:0000313" key="2">
    <source>
        <dbReference type="Proteomes" id="UP001355207"/>
    </source>
</evidence>
<name>A0AAX4K5U9_9TREE</name>
<dbReference type="InterPro" id="IPR002060">
    <property type="entry name" value="Squ/phyt_synthse"/>
</dbReference>
<dbReference type="RefSeq" id="XP_066079225.1">
    <property type="nucleotide sequence ID" value="XM_066223128.1"/>
</dbReference>
<dbReference type="SUPFAM" id="SSF48576">
    <property type="entry name" value="Terpenoid synthases"/>
    <property type="match status" value="1"/>
</dbReference>
<dbReference type="Proteomes" id="UP001355207">
    <property type="component" value="Chromosome 10"/>
</dbReference>
<dbReference type="Pfam" id="PF00494">
    <property type="entry name" value="SQS_PSY"/>
    <property type="match status" value="1"/>
</dbReference>
<organism evidence="1 2">
    <name type="scientific">Kwoniella dendrophila CBS 6074</name>
    <dbReference type="NCBI Taxonomy" id="1295534"/>
    <lineage>
        <taxon>Eukaryota</taxon>
        <taxon>Fungi</taxon>
        <taxon>Dikarya</taxon>
        <taxon>Basidiomycota</taxon>
        <taxon>Agaricomycotina</taxon>
        <taxon>Tremellomycetes</taxon>
        <taxon>Tremellales</taxon>
        <taxon>Cryptococcaceae</taxon>
        <taxon>Kwoniella</taxon>
    </lineage>
</organism>
<evidence type="ECO:0000313" key="1">
    <source>
        <dbReference type="EMBL" id="WWC92463.1"/>
    </source>
</evidence>
<keyword evidence="2" id="KW-1185">Reference proteome</keyword>
<evidence type="ECO:0008006" key="3">
    <source>
        <dbReference type="Google" id="ProtNLM"/>
    </source>
</evidence>
<reference evidence="1 2" key="1">
    <citation type="submission" date="2024-01" db="EMBL/GenBank/DDBJ databases">
        <title>Comparative genomics of Cryptococcus and Kwoniella reveals pathogenesis evolution and contrasting modes of karyotype evolution via chromosome fusion or intercentromeric recombination.</title>
        <authorList>
            <person name="Coelho M.A."/>
            <person name="David-Palma M."/>
            <person name="Shea T."/>
            <person name="Bowers K."/>
            <person name="McGinley-Smith S."/>
            <person name="Mohammad A.W."/>
            <person name="Gnirke A."/>
            <person name="Yurkov A.M."/>
            <person name="Nowrousian M."/>
            <person name="Sun S."/>
            <person name="Cuomo C.A."/>
            <person name="Heitman J."/>
        </authorList>
    </citation>
    <scope>NUCLEOTIDE SEQUENCE [LARGE SCALE GENOMIC DNA]</scope>
    <source>
        <strain evidence="1 2">CBS 6074</strain>
    </source>
</reference>
<protein>
    <recommendedName>
        <fullName evidence="3">NADH dehydrogenase (Ubiquinone) complex I, assembly factor 6</fullName>
    </recommendedName>
</protein>
<proteinExistence type="predicted"/>
<sequence>MTTIRYLGPILRSSSTRSIHLAKPAVLRSYASSSKTSSSTTTTQGGPQAPLEYCSSLVQRLDPEAWLCSYFWPKRERSWFLAYRAFNIELHLISTTISQPGLAAIRFQFWRDALKTIYSSDPQSSTSAIPQHPVAVLLGDMKRNRPIQKYYLSQLIDTRAKTLSLPPSSSSLETHINTYSPISNSLLLGTLPLVLPPKHEATSDLSHNLSHLSTLLTVVSLLRNLPVLVASKKQINIPNSISEKYNLIEEDILRNGSQAKGLKDACYEIGTRGMDELITSRSHLKKSNGKILPQSAMPVFLSAVPAENYLKRLESLDFDVFHPDLQKHDWKLAPKIWWKYQSGKL</sequence>
<gene>
    <name evidence="1" type="ORF">L201_007421</name>
</gene>
<dbReference type="InterPro" id="IPR008949">
    <property type="entry name" value="Isoprenoid_synthase_dom_sf"/>
</dbReference>